<dbReference type="PANTHER" id="PTHR18884">
    <property type="entry name" value="SEPTIN"/>
    <property type="match status" value="1"/>
</dbReference>
<dbReference type="OrthoDB" id="4150765at2759"/>
<organism evidence="4 5">
    <name type="scientific">Parascedosporium putredinis</name>
    <dbReference type="NCBI Taxonomy" id="1442378"/>
    <lineage>
        <taxon>Eukaryota</taxon>
        <taxon>Fungi</taxon>
        <taxon>Dikarya</taxon>
        <taxon>Ascomycota</taxon>
        <taxon>Pezizomycotina</taxon>
        <taxon>Sordariomycetes</taxon>
        <taxon>Hypocreomycetidae</taxon>
        <taxon>Microascales</taxon>
        <taxon>Microascaceae</taxon>
        <taxon>Parascedosporium</taxon>
    </lineage>
</organism>
<proteinExistence type="inferred from homology"/>
<evidence type="ECO:0000259" key="3">
    <source>
        <dbReference type="PROSITE" id="PS51719"/>
    </source>
</evidence>
<dbReference type="GO" id="GO:0005525">
    <property type="term" value="F:GTP binding"/>
    <property type="evidence" value="ECO:0007669"/>
    <property type="project" value="UniProtKB-KW"/>
</dbReference>
<keyword evidence="1" id="KW-0342">GTP-binding</keyword>
<reference evidence="4" key="1">
    <citation type="submission" date="2022-11" db="EMBL/GenBank/DDBJ databases">
        <authorList>
            <person name="Scott C."/>
            <person name="Bruce N."/>
        </authorList>
    </citation>
    <scope>NUCLEOTIDE SEQUENCE</scope>
</reference>
<evidence type="ECO:0000313" key="4">
    <source>
        <dbReference type="EMBL" id="CAI4219488.1"/>
    </source>
</evidence>
<comment type="caution">
    <text evidence="4">The sequence shown here is derived from an EMBL/GenBank/DDBJ whole genome shotgun (WGS) entry which is preliminary data.</text>
</comment>
<comment type="similarity">
    <text evidence="1">Belongs to the TRAFAC class TrmE-Era-EngA-EngB-Septin-like GTPase superfamily. Septin GTPase family.</text>
</comment>
<dbReference type="SUPFAM" id="SSF52540">
    <property type="entry name" value="P-loop containing nucleoside triphosphate hydrolases"/>
    <property type="match status" value="1"/>
</dbReference>
<dbReference type="Pfam" id="PF00735">
    <property type="entry name" value="Septin"/>
    <property type="match status" value="2"/>
</dbReference>
<dbReference type="AlphaFoldDB" id="A0A9P1HCF1"/>
<keyword evidence="5" id="KW-1185">Reference proteome</keyword>
<evidence type="ECO:0000256" key="2">
    <source>
        <dbReference type="SAM" id="MobiDB-lite"/>
    </source>
</evidence>
<dbReference type="InterPro" id="IPR030379">
    <property type="entry name" value="G_SEPTIN_dom"/>
</dbReference>
<dbReference type="Gene3D" id="3.40.50.300">
    <property type="entry name" value="P-loop containing nucleotide triphosphate hydrolases"/>
    <property type="match status" value="1"/>
</dbReference>
<protein>
    <recommendedName>
        <fullName evidence="3">Septin-type G domain-containing protein</fullName>
    </recommendedName>
</protein>
<name>A0A9P1HCF1_9PEZI</name>
<accession>A0A9P1HCF1</accession>
<evidence type="ECO:0000313" key="5">
    <source>
        <dbReference type="Proteomes" id="UP000838763"/>
    </source>
</evidence>
<feature type="compositionally biased region" description="Basic and acidic residues" evidence="2">
    <location>
        <begin position="67"/>
        <end position="101"/>
    </location>
</feature>
<feature type="compositionally biased region" description="Polar residues" evidence="2">
    <location>
        <begin position="102"/>
        <end position="120"/>
    </location>
</feature>
<feature type="compositionally biased region" description="Polar residues" evidence="2">
    <location>
        <begin position="1"/>
        <end position="12"/>
    </location>
</feature>
<evidence type="ECO:0000256" key="1">
    <source>
        <dbReference type="RuleBase" id="RU004560"/>
    </source>
</evidence>
<dbReference type="Proteomes" id="UP000838763">
    <property type="component" value="Unassembled WGS sequence"/>
</dbReference>
<feature type="region of interest" description="Disordered" evidence="2">
    <location>
        <begin position="39"/>
        <end position="130"/>
    </location>
</feature>
<dbReference type="InterPro" id="IPR027417">
    <property type="entry name" value="P-loop_NTPase"/>
</dbReference>
<dbReference type="PROSITE" id="PS51719">
    <property type="entry name" value="G_SEPTIN"/>
    <property type="match status" value="1"/>
</dbReference>
<gene>
    <name evidence="4" type="ORF">PPNO1_LOCUS9047</name>
</gene>
<feature type="region of interest" description="Disordered" evidence="2">
    <location>
        <begin position="1"/>
        <end position="21"/>
    </location>
</feature>
<feature type="domain" description="Septin-type G" evidence="3">
    <location>
        <begin position="152"/>
        <end position="446"/>
    </location>
</feature>
<dbReference type="EMBL" id="CALLCH030000020">
    <property type="protein sequence ID" value="CAI4219488.1"/>
    <property type="molecule type" value="Genomic_DNA"/>
</dbReference>
<keyword evidence="1" id="KW-0547">Nucleotide-binding</keyword>
<sequence length="592" mass="64834">MRNLAGSTSPNGRSFGAPFVASPAEPLQTSYCLVNEDDLNASVERPPRTSQMYPIPSCRKPSPARCPETRSRGRSTTEDAAHSGEPRSPTRMEGGIFRRESTQTVKPTDSGLTTQTSSLVPQDRSTEHSEQQLIMPLITLPDRRPFTEIGKALGGLKILVAGAQGTGKTALIRAILQCCEHIVQRFEAHRSIREHDAPPTMVDAVRDDASELCQDYELDTQYDKNICFVDTPGHGPDLNPPDCISLVRGYIESHLTPHLSSAAADADMLKLLSASGGSIVSTVLYLISPTGKFNLWGPPFDLLTQRLTGNTVGLTREDMQVLLALQQVTNIIPVISHADTLSVEEVASVKEAVAQQLAENYVRPFTFSNSGVPEGTVAVYAISSSPGSEFDLTDASLLVNSEYIQPLVTTDLARLVDDIFCPNGASWLRHSAAKAYLEWRKRHTQYGYGMDLCLAPRLSIHDLAPAGGILRWRRDIGSSRTEDELLDDWAAALRRSLSNNVIRNANLLQLTHPADMTVARRREGKAARRARMAQPKTHQDPLGLLQILGSIKHRGQTIVEVVGTVGVLGTFGVWMWYAGAWSLEERNVEEGQ</sequence>